<dbReference type="PANTHER" id="PTHR43428:SF1">
    <property type="entry name" value="ARSENATE REDUCTASE"/>
    <property type="match status" value="1"/>
</dbReference>
<dbReference type="InterPro" id="IPR023485">
    <property type="entry name" value="Ptyr_pPase"/>
</dbReference>
<dbReference type="CDD" id="cd16345">
    <property type="entry name" value="LMWP_ArsC"/>
    <property type="match status" value="1"/>
</dbReference>
<accession>A0AAX4P907</accession>
<dbReference type="AlphaFoldDB" id="A0AAX4P907"/>
<dbReference type="InterPro" id="IPR036196">
    <property type="entry name" value="Ptyr_pPase_sf"/>
</dbReference>
<dbReference type="SUPFAM" id="SSF52788">
    <property type="entry name" value="Phosphotyrosine protein phosphatases I"/>
    <property type="match status" value="1"/>
</dbReference>
<evidence type="ECO:0000313" key="4">
    <source>
        <dbReference type="Proteomes" id="UP001472866"/>
    </source>
</evidence>
<dbReference type="Proteomes" id="UP001472866">
    <property type="component" value="Chromosome 06"/>
</dbReference>
<dbReference type="EMBL" id="CP151506">
    <property type="protein sequence ID" value="WZN62516.1"/>
    <property type="molecule type" value="Genomic_DNA"/>
</dbReference>
<sequence>MKVLFLCVANSARSQMAEGLARTKGGFFEVVESAGSSPSGSVRPLAVEAMKEIGVDISKHYSKAMSVFDLKTFDAVVTLCAEEICPLVPAPCRHLDWAVEDPAGDFPGESHEQKLQRFRVARDAINAKMDAYIAENSK</sequence>
<organism evidence="3 4">
    <name type="scientific">Chloropicon roscoffensis</name>
    <dbReference type="NCBI Taxonomy" id="1461544"/>
    <lineage>
        <taxon>Eukaryota</taxon>
        <taxon>Viridiplantae</taxon>
        <taxon>Chlorophyta</taxon>
        <taxon>Chloropicophyceae</taxon>
        <taxon>Chloropicales</taxon>
        <taxon>Chloropicaceae</taxon>
        <taxon>Chloropicon</taxon>
    </lineage>
</organism>
<dbReference type="Gene3D" id="3.40.50.2300">
    <property type="match status" value="1"/>
</dbReference>
<proteinExistence type="predicted"/>
<evidence type="ECO:0000259" key="2">
    <source>
        <dbReference type="SMART" id="SM00226"/>
    </source>
</evidence>
<dbReference type="PANTHER" id="PTHR43428">
    <property type="entry name" value="ARSENATE REDUCTASE"/>
    <property type="match status" value="1"/>
</dbReference>
<name>A0AAX4P907_9CHLO</name>
<reference evidence="3 4" key="1">
    <citation type="submission" date="2024-03" db="EMBL/GenBank/DDBJ databases">
        <title>Complete genome sequence of the green alga Chloropicon roscoffensis RCC1871.</title>
        <authorList>
            <person name="Lemieux C."/>
            <person name="Pombert J.-F."/>
            <person name="Otis C."/>
            <person name="Turmel M."/>
        </authorList>
    </citation>
    <scope>NUCLEOTIDE SEQUENCE [LARGE SCALE GENOMIC DNA]</scope>
    <source>
        <strain evidence="3 4">RCC1871</strain>
    </source>
</reference>
<evidence type="ECO:0000256" key="1">
    <source>
        <dbReference type="ARBA" id="ARBA00022849"/>
    </source>
</evidence>
<evidence type="ECO:0000313" key="3">
    <source>
        <dbReference type="EMBL" id="WZN62516.1"/>
    </source>
</evidence>
<gene>
    <name evidence="3" type="ORF">HKI87_06g40530</name>
</gene>
<keyword evidence="1" id="KW-0059">Arsenical resistance</keyword>
<dbReference type="Pfam" id="PF01451">
    <property type="entry name" value="LMWPc"/>
    <property type="match status" value="1"/>
</dbReference>
<keyword evidence="4" id="KW-1185">Reference proteome</keyword>
<dbReference type="GO" id="GO:0046685">
    <property type="term" value="P:response to arsenic-containing substance"/>
    <property type="evidence" value="ECO:0007669"/>
    <property type="project" value="UniProtKB-KW"/>
</dbReference>
<feature type="domain" description="Phosphotyrosine protein phosphatase I" evidence="2">
    <location>
        <begin position="1"/>
        <end position="135"/>
    </location>
</feature>
<protein>
    <submittedName>
        <fullName evidence="3">Arsenate reductase ArsC</fullName>
    </submittedName>
</protein>
<dbReference type="SMART" id="SM00226">
    <property type="entry name" value="LMWPc"/>
    <property type="match status" value="1"/>
</dbReference>